<evidence type="ECO:0000256" key="1">
    <source>
        <dbReference type="SAM" id="SignalP"/>
    </source>
</evidence>
<dbReference type="PANTHER" id="PTHR33935:SF22">
    <property type="entry name" value="OS10G0149400 PROTEIN"/>
    <property type="match status" value="1"/>
</dbReference>
<feature type="signal peptide" evidence="1">
    <location>
        <begin position="1"/>
        <end position="24"/>
    </location>
</feature>
<protein>
    <submittedName>
        <fullName evidence="2">Uncharacterized protein</fullName>
    </submittedName>
</protein>
<evidence type="ECO:0000313" key="2">
    <source>
        <dbReference type="EMBL" id="KAK1304158.1"/>
    </source>
</evidence>
<organism evidence="2 3">
    <name type="scientific">Acorus calamus</name>
    <name type="common">Sweet flag</name>
    <dbReference type="NCBI Taxonomy" id="4465"/>
    <lineage>
        <taxon>Eukaryota</taxon>
        <taxon>Viridiplantae</taxon>
        <taxon>Streptophyta</taxon>
        <taxon>Embryophyta</taxon>
        <taxon>Tracheophyta</taxon>
        <taxon>Spermatophyta</taxon>
        <taxon>Magnoliopsida</taxon>
        <taxon>Liliopsida</taxon>
        <taxon>Acoraceae</taxon>
        <taxon>Acorus</taxon>
    </lineage>
</organism>
<dbReference type="EMBL" id="JAUJYO010000011">
    <property type="protein sequence ID" value="KAK1304158.1"/>
    <property type="molecule type" value="Genomic_DNA"/>
</dbReference>
<proteinExistence type="predicted"/>
<gene>
    <name evidence="2" type="ORF">QJS10_CPB11g01952</name>
</gene>
<reference evidence="2" key="1">
    <citation type="journal article" date="2023" name="Nat. Commun.">
        <title>Diploid and tetraploid genomes of Acorus and the evolution of monocots.</title>
        <authorList>
            <person name="Ma L."/>
            <person name="Liu K.W."/>
            <person name="Li Z."/>
            <person name="Hsiao Y.Y."/>
            <person name="Qi Y."/>
            <person name="Fu T."/>
            <person name="Tang G.D."/>
            <person name="Zhang D."/>
            <person name="Sun W.H."/>
            <person name="Liu D.K."/>
            <person name="Li Y."/>
            <person name="Chen G.Z."/>
            <person name="Liu X.D."/>
            <person name="Liao X.Y."/>
            <person name="Jiang Y.T."/>
            <person name="Yu X."/>
            <person name="Hao Y."/>
            <person name="Huang J."/>
            <person name="Zhao X.W."/>
            <person name="Ke S."/>
            <person name="Chen Y.Y."/>
            <person name="Wu W.L."/>
            <person name="Hsu J.L."/>
            <person name="Lin Y.F."/>
            <person name="Huang M.D."/>
            <person name="Li C.Y."/>
            <person name="Huang L."/>
            <person name="Wang Z.W."/>
            <person name="Zhao X."/>
            <person name="Zhong W.Y."/>
            <person name="Peng D.H."/>
            <person name="Ahmad S."/>
            <person name="Lan S."/>
            <person name="Zhang J.S."/>
            <person name="Tsai W.C."/>
            <person name="Van de Peer Y."/>
            <person name="Liu Z.J."/>
        </authorList>
    </citation>
    <scope>NUCLEOTIDE SEQUENCE</scope>
    <source>
        <strain evidence="2">CP</strain>
    </source>
</reference>
<keyword evidence="1" id="KW-0732">Signal</keyword>
<evidence type="ECO:0000313" key="3">
    <source>
        <dbReference type="Proteomes" id="UP001180020"/>
    </source>
</evidence>
<dbReference type="Proteomes" id="UP001180020">
    <property type="component" value="Unassembled WGS sequence"/>
</dbReference>
<sequence length="233" mass="25667">MWAPMRGVFLVLLALGLYSASAAASHDKAVVAVVGVGKCADCSRKNVESGLAFKGLRVAINCKNNKGEYKTRAVAALTKKGKFSVELPRNLIGADGTLKGECFAELRSASNTPCPSPNSIESSKIVLKSKDKIKLTLEKLVFSKNTCVAAFWWKYPPYPWHKPIPKITLPPLHHFPISHHAHHYLTSRSHFQSSHPSSRSHTHQSIASLLTTVGLLTPRPLNLKGWWHPPRPK</sequence>
<accession>A0AAV9DUD1</accession>
<feature type="chain" id="PRO_5043742947" evidence="1">
    <location>
        <begin position="25"/>
        <end position="233"/>
    </location>
</feature>
<reference evidence="2" key="2">
    <citation type="submission" date="2023-06" db="EMBL/GenBank/DDBJ databases">
        <authorList>
            <person name="Ma L."/>
            <person name="Liu K.-W."/>
            <person name="Li Z."/>
            <person name="Hsiao Y.-Y."/>
            <person name="Qi Y."/>
            <person name="Fu T."/>
            <person name="Tang G."/>
            <person name="Zhang D."/>
            <person name="Sun W.-H."/>
            <person name="Liu D.-K."/>
            <person name="Li Y."/>
            <person name="Chen G.-Z."/>
            <person name="Liu X.-D."/>
            <person name="Liao X.-Y."/>
            <person name="Jiang Y.-T."/>
            <person name="Yu X."/>
            <person name="Hao Y."/>
            <person name="Huang J."/>
            <person name="Zhao X.-W."/>
            <person name="Ke S."/>
            <person name="Chen Y.-Y."/>
            <person name="Wu W.-L."/>
            <person name="Hsu J.-L."/>
            <person name="Lin Y.-F."/>
            <person name="Huang M.-D."/>
            <person name="Li C.-Y."/>
            <person name="Huang L."/>
            <person name="Wang Z.-W."/>
            <person name="Zhao X."/>
            <person name="Zhong W.-Y."/>
            <person name="Peng D.-H."/>
            <person name="Ahmad S."/>
            <person name="Lan S."/>
            <person name="Zhang J.-S."/>
            <person name="Tsai W.-C."/>
            <person name="Van De Peer Y."/>
            <person name="Liu Z.-J."/>
        </authorList>
    </citation>
    <scope>NUCLEOTIDE SEQUENCE</scope>
    <source>
        <strain evidence="2">CP</strain>
        <tissue evidence="2">Leaves</tissue>
    </source>
</reference>
<dbReference type="AlphaFoldDB" id="A0AAV9DUD1"/>
<dbReference type="Pfam" id="PF01190">
    <property type="entry name" value="Pollen_Ole_e_1"/>
    <property type="match status" value="1"/>
</dbReference>
<name>A0AAV9DUD1_ACOCL</name>
<comment type="caution">
    <text evidence="2">The sequence shown here is derived from an EMBL/GenBank/DDBJ whole genome shotgun (WGS) entry which is preliminary data.</text>
</comment>
<dbReference type="PANTHER" id="PTHR33935">
    <property type="entry name" value="OS10G0148100 PROTEIN"/>
    <property type="match status" value="1"/>
</dbReference>
<keyword evidence="3" id="KW-1185">Reference proteome</keyword>